<protein>
    <recommendedName>
        <fullName evidence="6">Lipoprotein</fullName>
    </recommendedName>
</protein>
<dbReference type="Proteomes" id="UP000814353">
    <property type="component" value="Unassembled WGS sequence"/>
</dbReference>
<dbReference type="RefSeq" id="WP_181515399.1">
    <property type="nucleotide sequence ID" value="NZ_JABFUB010000007.1"/>
</dbReference>
<sequence>MSKGYRGYAMAGAALAVAGLMAGCGEGNGSASAQAEERSVAAGELESLLAQAESGESILTIEGAVTSAGEYTTAEDPRYSGVTHDVFRPARGGGASRRGSNAEGPYSLTVYTDAFHEDEPDNRVRAWVTLVLPEGAEAGRYYEVNGFSDADDDQVQAHLRGDGMAWTFSRQVEGGLELVELGETISAAWRLEAADGRGEEARRVMAEGAIHDLPLTRQAEAEYELQVDGESEHVLSRITVHAQNNRDTAIIGNGIYLEIPSGIGVGTHPIQRQRGDGIVGAQLSQHQVETLEGELVLTESEEYYDATITLNAEGEDNIQLSGELRRLALGQ</sequence>
<keyword evidence="5" id="KW-1185">Reference proteome</keyword>
<comment type="caution">
    <text evidence="2">The sequence shown here is derived from an EMBL/GenBank/DDBJ whole genome shotgun (WGS) entry which is preliminary data.</text>
</comment>
<dbReference type="EMBL" id="JABFUB010000007">
    <property type="protein sequence ID" value="MCG6662064.1"/>
    <property type="molecule type" value="Genomic_DNA"/>
</dbReference>
<evidence type="ECO:0000313" key="2">
    <source>
        <dbReference type="EMBL" id="MBA2779930.1"/>
    </source>
</evidence>
<proteinExistence type="predicted"/>
<evidence type="ECO:0000313" key="5">
    <source>
        <dbReference type="Proteomes" id="UP000814353"/>
    </source>
</evidence>
<dbReference type="AlphaFoldDB" id="A0A7V9W2R2"/>
<keyword evidence="1" id="KW-0732">Signal</keyword>
<evidence type="ECO:0000256" key="1">
    <source>
        <dbReference type="SAM" id="SignalP"/>
    </source>
</evidence>
<dbReference type="PROSITE" id="PS51257">
    <property type="entry name" value="PROKAR_LIPOPROTEIN"/>
    <property type="match status" value="1"/>
</dbReference>
<feature type="signal peptide" evidence="1">
    <location>
        <begin position="1"/>
        <end position="22"/>
    </location>
</feature>
<dbReference type="EMBL" id="JACEFT010000017">
    <property type="protein sequence ID" value="MBA2779930.1"/>
    <property type="molecule type" value="Genomic_DNA"/>
</dbReference>
<name>A0A7V9W2R2_9GAMM</name>
<reference evidence="3 5" key="1">
    <citation type="submission" date="2020-05" db="EMBL/GenBank/DDBJ databases">
        <title>Comparative genomic analysis of denitrifying bacteria from Halomonas genus.</title>
        <authorList>
            <person name="Wang L."/>
            <person name="Shao Z."/>
        </authorList>
    </citation>
    <scope>NUCLEOTIDE SEQUENCE [LARGE SCALE GENOMIC DNA]</scope>
    <source>
        <strain evidence="3 5">DSM 17331</strain>
    </source>
</reference>
<evidence type="ECO:0008006" key="6">
    <source>
        <dbReference type="Google" id="ProtNLM"/>
    </source>
</evidence>
<reference evidence="2 4" key="2">
    <citation type="submission" date="2020-07" db="EMBL/GenBank/DDBJ databases">
        <title>Identification of Halomonas strains.</title>
        <authorList>
            <person name="Xiao Z."/>
            <person name="Shen J."/>
        </authorList>
    </citation>
    <scope>NUCLEOTIDE SEQUENCE [LARGE SCALE GENOMIC DNA]</scope>
    <source>
        <strain evidence="2 4">DSM 17331</strain>
    </source>
</reference>
<dbReference type="Proteomes" id="UP000518091">
    <property type="component" value="Unassembled WGS sequence"/>
</dbReference>
<feature type="chain" id="PRO_5031110809" description="Lipoprotein" evidence="1">
    <location>
        <begin position="23"/>
        <end position="331"/>
    </location>
</feature>
<organism evidence="2 4">
    <name type="scientific">Billgrantia kenyensis</name>
    <dbReference type="NCBI Taxonomy" id="321266"/>
    <lineage>
        <taxon>Bacteria</taxon>
        <taxon>Pseudomonadati</taxon>
        <taxon>Pseudomonadota</taxon>
        <taxon>Gammaproteobacteria</taxon>
        <taxon>Oceanospirillales</taxon>
        <taxon>Halomonadaceae</taxon>
        <taxon>Billgrantia</taxon>
    </lineage>
</organism>
<evidence type="ECO:0000313" key="4">
    <source>
        <dbReference type="Proteomes" id="UP000518091"/>
    </source>
</evidence>
<evidence type="ECO:0000313" key="3">
    <source>
        <dbReference type="EMBL" id="MCG6662064.1"/>
    </source>
</evidence>
<accession>A0A7V9W2R2</accession>
<gene>
    <name evidence="2" type="ORF">H1D44_13605</name>
    <name evidence="3" type="ORF">HOP48_10950</name>
</gene>